<reference evidence="2 3" key="1">
    <citation type="submission" date="2024-06" db="EMBL/GenBank/DDBJ databases">
        <authorList>
            <person name="Kraege A."/>
            <person name="Thomma B."/>
        </authorList>
    </citation>
    <scope>NUCLEOTIDE SEQUENCE [LARGE SCALE GENOMIC DNA]</scope>
</reference>
<evidence type="ECO:0000313" key="2">
    <source>
        <dbReference type="EMBL" id="CAL5219147.1"/>
    </source>
</evidence>
<evidence type="ECO:0000256" key="1">
    <source>
        <dbReference type="SAM" id="MobiDB-lite"/>
    </source>
</evidence>
<keyword evidence="3" id="KW-1185">Reference proteome</keyword>
<feature type="region of interest" description="Disordered" evidence="1">
    <location>
        <begin position="438"/>
        <end position="462"/>
    </location>
</feature>
<dbReference type="Proteomes" id="UP001497392">
    <property type="component" value="Unassembled WGS sequence"/>
</dbReference>
<protein>
    <submittedName>
        <fullName evidence="2">G925 protein</fullName>
    </submittedName>
</protein>
<name>A0ABP1FNP5_9CHLO</name>
<accession>A0ABP1FNP5</accession>
<dbReference type="SUPFAM" id="SSF52540">
    <property type="entry name" value="P-loop containing nucleoside triphosphate hydrolases"/>
    <property type="match status" value="1"/>
</dbReference>
<evidence type="ECO:0000313" key="3">
    <source>
        <dbReference type="Proteomes" id="UP001497392"/>
    </source>
</evidence>
<gene>
    <name evidence="2" type="primary">g925</name>
    <name evidence="2" type="ORF">VP750_LOCUS806</name>
</gene>
<dbReference type="EMBL" id="CAXHTA020000002">
    <property type="protein sequence ID" value="CAL5219147.1"/>
    <property type="molecule type" value="Genomic_DNA"/>
</dbReference>
<proteinExistence type="predicted"/>
<dbReference type="InterPro" id="IPR027417">
    <property type="entry name" value="P-loop_NTPase"/>
</dbReference>
<sequence length="881" mass="97394">MTPMGFLASQHAPKRRSARSAFDQRTKYPFTTRFAPDASKPQVRGSESHRANCKVARMSVIEVRPWPWLSGVPPSEFRATDVADKNWTAERVYAKLTELHGDGVLVDPEGFHVDRNSQLELQAGPYTFKLKGQGGGRLTTISILQQKHLKVSKSEKAEAVMNELKGHLGKDVAERVAEWDRQREAKLLAGTIDDADIVRAVGMHFPILQRDRELDELVSHMGLIQSWDKDPQGATSAKHVQEAHVQLLLGTPGIGKTTMLNNMGRLILQRLDTDKGWLSEYTGFRECMESCLAADVPYVFTLDLWRHVNPVFKSYPLVAALCRNPRKMLALLLLLAVCLRVTQGVRSLADLVDHMTDSLLADIQPEHVLEYIHTQLPRRDGRTNSFVLFGFDEISALSPEPRRKMAAALSEVAKTKAMLPANIEFTVIGAGLRWGRTSGDARRGGPSQEGHAPKSSFACSSSSPQLEELPANLAAECDWDQDESDPGLRLTPSDNAAVQSVYLRPLTVPSMEKIFCEVLNKLGVDLDAAELPAFVRLLLQYIPGVPRQLQLVFAAVAQSDEPHAFRKSKLLRGLRLHGKHPERLQAVFASLQGFANGFLTMQPLQSGLFQVVMSPAILDLYLMSCKGPSLASIHKVATSALSSTTSMESASEEGLGVSTFTCLWHTAIFLAKCNPDGCGRTIRNIFCLPPKELRLEELKTEPTPTEIGCWMRHGKMKANDGSLRQVDLYTGCWNSQISVWGCWLKTVDPAHPYVHLRVHLRHVSADRRVASDGRRSSGILSAQAMMHGGNEDCAALSLVITRSLPAKRKLKDLAALSTERLTLHDAANHDPYRPVVRLMRLMCNLSKEGLTASVPGVPGCSRARKRMRTSDRIGCGGNLEH</sequence>
<comment type="caution">
    <text evidence="2">The sequence shown here is derived from an EMBL/GenBank/DDBJ whole genome shotgun (WGS) entry which is preliminary data.</text>
</comment>
<organism evidence="2 3">
    <name type="scientific">Coccomyxa viridis</name>
    <dbReference type="NCBI Taxonomy" id="1274662"/>
    <lineage>
        <taxon>Eukaryota</taxon>
        <taxon>Viridiplantae</taxon>
        <taxon>Chlorophyta</taxon>
        <taxon>core chlorophytes</taxon>
        <taxon>Trebouxiophyceae</taxon>
        <taxon>Trebouxiophyceae incertae sedis</taxon>
        <taxon>Coccomyxaceae</taxon>
        <taxon>Coccomyxa</taxon>
    </lineage>
</organism>
<feature type="region of interest" description="Disordered" evidence="1">
    <location>
        <begin position="1"/>
        <end position="22"/>
    </location>
</feature>